<sequence length="529" mass="61888">MEYPKRLEEIEREIDKVYECSPLTKLPFPQIAWSMLSLVEQLYYQNSVISPMSDEQLEVFGDSIINSLCYPLRVGYKNNLKNNFARVYDDNQVSQSITWLDKSANYKHFCYIFPLSRKGWLNLNVNEEQKILEHDGLEKESIEYEAYYRLTQKRDPKFESSLDSNNVAELLKKKSKLDKGVVKVDFDADLLFLLLKNYGPHFEKRHLLPSDWNFSAFSLLQFRKVFTLLQVMSFGWHIAIRHFNYDRSPQFVYLNSIWVAKKKPLIDQIAFNTKIGKGTVQRILDYITFGNQGINNPDIAIQPLVDTKQGTYLISPFLIMNVNAERNFCVLANQIQNEKNIYASLVNQKEENIRSYMISELNGMQFDFKHGKIDGTDVDLAIIDRNIKKCLIAEIKWFIEPAEIREIVDRTCELQKGVTQAQKIELQFNNKNKRLFDLLNIDDSYELMAIVCSENFTGHHELQRSNVPIIKVWHLLSEIRSKNGLLGIFEWLKEGAYLKTSTKYNVQHFDIQVGSWKSKWYGLKVQIES</sequence>
<protein>
    <recommendedName>
        <fullName evidence="3">Restriction endonuclease</fullName>
    </recommendedName>
</protein>
<proteinExistence type="predicted"/>
<comment type="caution">
    <text evidence="1">The sequence shown here is derived from an EMBL/GenBank/DDBJ whole genome shotgun (WGS) entry which is preliminary data.</text>
</comment>
<dbReference type="EMBL" id="WOFE01000001">
    <property type="protein sequence ID" value="MBM5570726.1"/>
    <property type="molecule type" value="Genomic_DNA"/>
</dbReference>
<evidence type="ECO:0000313" key="1">
    <source>
        <dbReference type="EMBL" id="MBM5570726.1"/>
    </source>
</evidence>
<dbReference type="RefSeq" id="WP_203570005.1">
    <property type="nucleotide sequence ID" value="NZ_WOFE01000001.1"/>
</dbReference>
<organism evidence="1 2">
    <name type="scientific">Deefgea chitinilytica</name>
    <dbReference type="NCBI Taxonomy" id="570276"/>
    <lineage>
        <taxon>Bacteria</taxon>
        <taxon>Pseudomonadati</taxon>
        <taxon>Pseudomonadota</taxon>
        <taxon>Betaproteobacteria</taxon>
        <taxon>Neisseriales</taxon>
        <taxon>Chitinibacteraceae</taxon>
        <taxon>Deefgea</taxon>
    </lineage>
</organism>
<keyword evidence="2" id="KW-1185">Reference proteome</keyword>
<reference evidence="1 2" key="1">
    <citation type="submission" date="2019-11" db="EMBL/GenBank/DDBJ databases">
        <title>Novel Deefgea species.</title>
        <authorList>
            <person name="Han J.-H."/>
        </authorList>
    </citation>
    <scope>NUCLEOTIDE SEQUENCE [LARGE SCALE GENOMIC DNA]</scope>
    <source>
        <strain evidence="1 2">LMG 24817</strain>
    </source>
</reference>
<evidence type="ECO:0008006" key="3">
    <source>
        <dbReference type="Google" id="ProtNLM"/>
    </source>
</evidence>
<dbReference type="Proteomes" id="UP001195660">
    <property type="component" value="Unassembled WGS sequence"/>
</dbReference>
<evidence type="ECO:0000313" key="2">
    <source>
        <dbReference type="Proteomes" id="UP001195660"/>
    </source>
</evidence>
<gene>
    <name evidence="1" type="ORF">GM173_03925</name>
</gene>
<accession>A0ABS2CBI8</accession>
<name>A0ABS2CBI8_9NEIS</name>